<evidence type="ECO:0000313" key="2">
    <source>
        <dbReference type="EMBL" id="MQT05659.1"/>
    </source>
</evidence>
<dbReference type="InterPro" id="IPR007278">
    <property type="entry name" value="DUF397"/>
</dbReference>
<dbReference type="AlphaFoldDB" id="A0A646KTL3"/>
<sequence>MNRKDPNSAQWLKSSYSNGNGNCVEVRLAPRAVAMRDSKVTEGPAVTVDTSAWSSFVGAVKGGALPGA</sequence>
<accession>A0A646KTL3</accession>
<comment type="caution">
    <text evidence="2">The sequence shown here is derived from an EMBL/GenBank/DDBJ whole genome shotgun (WGS) entry which is preliminary data.</text>
</comment>
<dbReference type="Pfam" id="PF04149">
    <property type="entry name" value="DUF397"/>
    <property type="match status" value="1"/>
</dbReference>
<reference evidence="2 3" key="1">
    <citation type="submission" date="2019-05" db="EMBL/GenBank/DDBJ databases">
        <title>Comparative genomics and metabolomics analyses of clavulanic acid producing Streptomyces species provides insight into specialized metabolism and evolution of beta-lactam biosynthetic gene clusters.</title>
        <authorList>
            <person name="Moore M.A."/>
            <person name="Cruz-Morales P."/>
            <person name="Barona Gomez F."/>
            <person name="Kapil T."/>
        </authorList>
    </citation>
    <scope>NUCLEOTIDE SEQUENCE [LARGE SCALE GENOMIC DNA]</scope>
    <source>
        <strain evidence="2 3">NRRL 5741</strain>
    </source>
</reference>
<keyword evidence="3" id="KW-1185">Reference proteome</keyword>
<dbReference type="Proteomes" id="UP000419138">
    <property type="component" value="Unassembled WGS sequence"/>
</dbReference>
<proteinExistence type="predicted"/>
<dbReference type="RefSeq" id="WP_153527291.1">
    <property type="nucleotide sequence ID" value="NZ_JBEPDZ010000006.1"/>
</dbReference>
<feature type="domain" description="DUF397" evidence="1">
    <location>
        <begin position="9"/>
        <end position="61"/>
    </location>
</feature>
<evidence type="ECO:0000313" key="3">
    <source>
        <dbReference type="Proteomes" id="UP000419138"/>
    </source>
</evidence>
<gene>
    <name evidence="2" type="ORF">FF041_37975</name>
</gene>
<dbReference type="OrthoDB" id="4323652at2"/>
<name>A0A646KTL3_STRJU</name>
<dbReference type="EMBL" id="VCLA01000209">
    <property type="protein sequence ID" value="MQT05659.1"/>
    <property type="molecule type" value="Genomic_DNA"/>
</dbReference>
<protein>
    <submittedName>
        <fullName evidence="2">DUF397 domain-containing protein</fullName>
    </submittedName>
</protein>
<organism evidence="2 3">
    <name type="scientific">Streptomyces jumonjinensis</name>
    <dbReference type="NCBI Taxonomy" id="1945"/>
    <lineage>
        <taxon>Bacteria</taxon>
        <taxon>Bacillati</taxon>
        <taxon>Actinomycetota</taxon>
        <taxon>Actinomycetes</taxon>
        <taxon>Kitasatosporales</taxon>
        <taxon>Streptomycetaceae</taxon>
        <taxon>Streptomyces</taxon>
    </lineage>
</organism>
<evidence type="ECO:0000259" key="1">
    <source>
        <dbReference type="Pfam" id="PF04149"/>
    </source>
</evidence>